<dbReference type="WBParaSite" id="SMUV_0001010801-mRNA-1">
    <property type="protein sequence ID" value="SMUV_0001010801-mRNA-1"/>
    <property type="gene ID" value="SMUV_0001010801"/>
</dbReference>
<accession>A0A0N5AYQ9</accession>
<dbReference type="Proteomes" id="UP000046393">
    <property type="component" value="Unplaced"/>
</dbReference>
<organism evidence="1 2">
    <name type="scientific">Syphacia muris</name>
    <dbReference type="NCBI Taxonomy" id="451379"/>
    <lineage>
        <taxon>Eukaryota</taxon>
        <taxon>Metazoa</taxon>
        <taxon>Ecdysozoa</taxon>
        <taxon>Nematoda</taxon>
        <taxon>Chromadorea</taxon>
        <taxon>Rhabditida</taxon>
        <taxon>Spirurina</taxon>
        <taxon>Oxyuridomorpha</taxon>
        <taxon>Oxyuroidea</taxon>
        <taxon>Oxyuridae</taxon>
        <taxon>Syphacia</taxon>
    </lineage>
</organism>
<protein>
    <submittedName>
        <fullName evidence="2">Transcription repressor</fullName>
    </submittedName>
</protein>
<reference evidence="2" key="1">
    <citation type="submission" date="2017-02" db="UniProtKB">
        <authorList>
            <consortium name="WormBaseParasite"/>
        </authorList>
    </citation>
    <scope>IDENTIFICATION</scope>
</reference>
<evidence type="ECO:0000313" key="2">
    <source>
        <dbReference type="WBParaSite" id="SMUV_0001010801-mRNA-1"/>
    </source>
</evidence>
<keyword evidence="1" id="KW-1185">Reference proteome</keyword>
<name>A0A0N5AYQ9_9BILA</name>
<sequence length="180" mass="20078">MFAPIITKDMKLFPTEPLSNCIKNVRSRKCDDTISKQPRSNSSNNCGYRQTKLAPQIAGTIRTRRSSSILLRCTPKLDAILEEAELQSRRSYTSSYSSTTSLSEASSSLSSNSISSITSSKLNISTNDNNSTISIVSTPMYKNTTKNYRKRFLKLVAESLKLKSGKRGVIFGEENTRVRF</sequence>
<dbReference type="AlphaFoldDB" id="A0A0N5AYQ9"/>
<proteinExistence type="predicted"/>
<evidence type="ECO:0000313" key="1">
    <source>
        <dbReference type="Proteomes" id="UP000046393"/>
    </source>
</evidence>